<dbReference type="EMBL" id="SWBM01000004">
    <property type="protein sequence ID" value="TKC15694.1"/>
    <property type="molecule type" value="Genomic_DNA"/>
</dbReference>
<dbReference type="AlphaFoldDB" id="A0A4U1D0U8"/>
<organism evidence="1 2">
    <name type="scientific">Robertmurraya kyonggiensis</name>
    <dbReference type="NCBI Taxonomy" id="1037680"/>
    <lineage>
        <taxon>Bacteria</taxon>
        <taxon>Bacillati</taxon>
        <taxon>Bacillota</taxon>
        <taxon>Bacilli</taxon>
        <taxon>Bacillales</taxon>
        <taxon>Bacillaceae</taxon>
        <taxon>Robertmurraya</taxon>
    </lineage>
</organism>
<reference evidence="1 2" key="1">
    <citation type="journal article" date="2011" name="J. Microbiol.">
        <title>Bacillus kyonggiensis sp. nov., isolated from soil of a lettuce field.</title>
        <authorList>
            <person name="Dong K."/>
            <person name="Lee S."/>
        </authorList>
    </citation>
    <scope>NUCLEOTIDE SEQUENCE [LARGE SCALE GENOMIC DNA]</scope>
    <source>
        <strain evidence="1 2">NB22</strain>
    </source>
</reference>
<dbReference type="RefSeq" id="WP_136832646.1">
    <property type="nucleotide sequence ID" value="NZ_SWBM01000004.1"/>
</dbReference>
<keyword evidence="2" id="KW-1185">Reference proteome</keyword>
<dbReference type="OrthoDB" id="2184390at2"/>
<dbReference type="Proteomes" id="UP000307756">
    <property type="component" value="Unassembled WGS sequence"/>
</dbReference>
<name>A0A4U1D0U8_9BACI</name>
<accession>A0A4U1D0U8</accession>
<proteinExistence type="predicted"/>
<protein>
    <recommendedName>
        <fullName evidence="3">Helix-turn-helix type 11 domain-containing protein</fullName>
    </recommendedName>
</protein>
<gene>
    <name evidence="1" type="ORF">FA727_16340</name>
</gene>
<comment type="caution">
    <text evidence="1">The sequence shown here is derived from an EMBL/GenBank/DDBJ whole genome shotgun (WGS) entry which is preliminary data.</text>
</comment>
<sequence length="173" mass="20322">MKLSEKDLEVISKATAQVVIEHFENQSKRLEKIKHDRRLRNIKLLLSNYRGLVLHCDEIVEELSDFESMSIQDLDVSTISLESIESIKKSKQKSLAMVWFIRSKMDAYKNSCTQDDLRYFRVLEKKYLTPIKWSIKQIAESENIDKTTVYRYLDKVIADLPVVFFGVDAIHFE</sequence>
<evidence type="ECO:0000313" key="2">
    <source>
        <dbReference type="Proteomes" id="UP000307756"/>
    </source>
</evidence>
<evidence type="ECO:0008006" key="3">
    <source>
        <dbReference type="Google" id="ProtNLM"/>
    </source>
</evidence>
<evidence type="ECO:0000313" key="1">
    <source>
        <dbReference type="EMBL" id="TKC15694.1"/>
    </source>
</evidence>